<gene>
    <name evidence="1" type="ORF">DWW14_22335</name>
</gene>
<dbReference type="EMBL" id="QRZC01000046">
    <property type="protein sequence ID" value="RGV35015.1"/>
    <property type="molecule type" value="Genomic_DNA"/>
</dbReference>
<evidence type="ECO:0000313" key="2">
    <source>
        <dbReference type="Proteomes" id="UP000285343"/>
    </source>
</evidence>
<name>A0A412X305_BACUN</name>
<reference evidence="1 2" key="1">
    <citation type="submission" date="2018-08" db="EMBL/GenBank/DDBJ databases">
        <title>A genome reference for cultivated species of the human gut microbiota.</title>
        <authorList>
            <person name="Zou Y."/>
            <person name="Xue W."/>
            <person name="Luo G."/>
        </authorList>
    </citation>
    <scope>NUCLEOTIDE SEQUENCE [LARGE SCALE GENOMIC DNA]</scope>
    <source>
        <strain evidence="1 2">AF14-42</strain>
    </source>
</reference>
<dbReference type="Proteomes" id="UP000285343">
    <property type="component" value="Unassembled WGS sequence"/>
</dbReference>
<protein>
    <submittedName>
        <fullName evidence="1">Uncharacterized protein</fullName>
    </submittedName>
</protein>
<evidence type="ECO:0000313" key="1">
    <source>
        <dbReference type="EMBL" id="RGV35015.1"/>
    </source>
</evidence>
<dbReference type="AlphaFoldDB" id="A0A412X305"/>
<dbReference type="RefSeq" id="WP_117867207.1">
    <property type="nucleotide sequence ID" value="NZ_QRZC01000046.1"/>
</dbReference>
<organism evidence="1 2">
    <name type="scientific">Bacteroides uniformis</name>
    <dbReference type="NCBI Taxonomy" id="820"/>
    <lineage>
        <taxon>Bacteria</taxon>
        <taxon>Pseudomonadati</taxon>
        <taxon>Bacteroidota</taxon>
        <taxon>Bacteroidia</taxon>
        <taxon>Bacteroidales</taxon>
        <taxon>Bacteroidaceae</taxon>
        <taxon>Bacteroides</taxon>
    </lineage>
</organism>
<comment type="caution">
    <text evidence="1">The sequence shown here is derived from an EMBL/GenBank/DDBJ whole genome shotgun (WGS) entry which is preliminary data.</text>
</comment>
<sequence length="83" mass="9672">MTEQEIKKIDEWIDSIITTQKTMPGVDGYILKHILQEETGIYLTLPEFEKMMIERGAIRTQSGTFRIACPRIRLKVKKGDYLL</sequence>
<proteinExistence type="predicted"/>
<accession>A0A412X305</accession>